<evidence type="ECO:0000313" key="2">
    <source>
        <dbReference type="EMBL" id="KAB8071267.1"/>
    </source>
</evidence>
<dbReference type="Proteomes" id="UP000326565">
    <property type="component" value="Unassembled WGS sequence"/>
</dbReference>
<proteinExistence type="predicted"/>
<dbReference type="PANTHER" id="PTHR31377:SF0">
    <property type="entry name" value="AGMATINE DEIMINASE-RELATED"/>
    <property type="match status" value="1"/>
</dbReference>
<dbReference type="EMBL" id="ML732277">
    <property type="protein sequence ID" value="KAB8071267.1"/>
    <property type="molecule type" value="Genomic_DNA"/>
</dbReference>
<evidence type="ECO:0000256" key="1">
    <source>
        <dbReference type="ARBA" id="ARBA00022801"/>
    </source>
</evidence>
<dbReference type="GO" id="GO:0004668">
    <property type="term" value="F:protein-arginine deiminase activity"/>
    <property type="evidence" value="ECO:0007669"/>
    <property type="project" value="InterPro"/>
</dbReference>
<dbReference type="GO" id="GO:0047632">
    <property type="term" value="F:agmatine deiminase activity"/>
    <property type="evidence" value="ECO:0007669"/>
    <property type="project" value="TreeGrafter"/>
</dbReference>
<dbReference type="PANTHER" id="PTHR31377">
    <property type="entry name" value="AGMATINE DEIMINASE-RELATED"/>
    <property type="match status" value="1"/>
</dbReference>
<keyword evidence="1" id="KW-0378">Hydrolase</keyword>
<name>A0A5N5WU68_9EURO</name>
<sequence length="381" mass="42153">MSCPLETGRFVFPAEWHPHIATILGFPSKASTCDTLYEATCNEIIDLAAVISEFEPVRLHARQEDIPAAQALIEKKVPDPSQVSIVPVPINHCWVRDTGPVYVHDATGQLDPKQRLAINFEFNEWGNKNGWTGADGGDDVQYSTPSMAEAILEENRNFARHVIAADVSPSPVRPVKSRICSEGGGFVVDGEGTLIVSESYMLCEERNPGQSRDQIEGELKRLLGVEKVIWCPGRKGLDITDAHLDGEVRFVRPGVVVWSRHHPEGPEGWLSMSNEILEILKRETDAKGRPLEIHVVDEPGIKDIPGVNDDDEFVAGYVNFYFCNGGLIIPKFGAEEYDRRAFETLQALVPDRKVRQVHLNAIPLTGGVIHCVTQQVPAPKV</sequence>
<organism evidence="2 3">
    <name type="scientific">Aspergillus leporis</name>
    <dbReference type="NCBI Taxonomy" id="41062"/>
    <lineage>
        <taxon>Eukaryota</taxon>
        <taxon>Fungi</taxon>
        <taxon>Dikarya</taxon>
        <taxon>Ascomycota</taxon>
        <taxon>Pezizomycotina</taxon>
        <taxon>Eurotiomycetes</taxon>
        <taxon>Eurotiomycetidae</taxon>
        <taxon>Eurotiales</taxon>
        <taxon>Aspergillaceae</taxon>
        <taxon>Aspergillus</taxon>
        <taxon>Aspergillus subgen. Circumdati</taxon>
    </lineage>
</organism>
<dbReference type="OrthoDB" id="544103at2759"/>
<evidence type="ECO:0000313" key="3">
    <source>
        <dbReference type="Proteomes" id="UP000326565"/>
    </source>
</evidence>
<dbReference type="InterPro" id="IPR007466">
    <property type="entry name" value="Peptidyl-Arg-deiminase_porph"/>
</dbReference>
<dbReference type="SUPFAM" id="SSF55909">
    <property type="entry name" value="Pentein"/>
    <property type="match status" value="1"/>
</dbReference>
<accession>A0A5N5WU68</accession>
<dbReference type="Gene3D" id="3.75.10.10">
    <property type="entry name" value="L-arginine/glycine Amidinotransferase, Chain A"/>
    <property type="match status" value="1"/>
</dbReference>
<reference evidence="2 3" key="1">
    <citation type="submission" date="2019-04" db="EMBL/GenBank/DDBJ databases">
        <title>Friends and foes A comparative genomics study of 23 Aspergillus species from section Flavi.</title>
        <authorList>
            <consortium name="DOE Joint Genome Institute"/>
            <person name="Kjaerbolling I."/>
            <person name="Vesth T."/>
            <person name="Frisvad J.C."/>
            <person name="Nybo J.L."/>
            <person name="Theobald S."/>
            <person name="Kildgaard S."/>
            <person name="Isbrandt T."/>
            <person name="Kuo A."/>
            <person name="Sato A."/>
            <person name="Lyhne E.K."/>
            <person name="Kogle M.E."/>
            <person name="Wiebenga A."/>
            <person name="Kun R.S."/>
            <person name="Lubbers R.J."/>
            <person name="Makela M.R."/>
            <person name="Barry K."/>
            <person name="Chovatia M."/>
            <person name="Clum A."/>
            <person name="Daum C."/>
            <person name="Haridas S."/>
            <person name="He G."/>
            <person name="LaButti K."/>
            <person name="Lipzen A."/>
            <person name="Mondo S."/>
            <person name="Riley R."/>
            <person name="Salamov A."/>
            <person name="Simmons B.A."/>
            <person name="Magnuson J.K."/>
            <person name="Henrissat B."/>
            <person name="Mortensen U.H."/>
            <person name="Larsen T.O."/>
            <person name="Devries R.P."/>
            <person name="Grigoriev I.V."/>
            <person name="Machida M."/>
            <person name="Baker S.E."/>
            <person name="Andersen M.R."/>
        </authorList>
    </citation>
    <scope>NUCLEOTIDE SEQUENCE [LARGE SCALE GENOMIC DNA]</scope>
    <source>
        <strain evidence="2 3">CBS 151.66</strain>
    </source>
</reference>
<dbReference type="Pfam" id="PF04371">
    <property type="entry name" value="PAD_porph"/>
    <property type="match status" value="1"/>
</dbReference>
<protein>
    <submittedName>
        <fullName evidence="2">Peptidyl-arginine deiminase domain protein</fullName>
    </submittedName>
</protein>
<gene>
    <name evidence="2" type="ORF">BDV29DRAFT_197471</name>
</gene>
<keyword evidence="3" id="KW-1185">Reference proteome</keyword>
<dbReference type="GO" id="GO:0009446">
    <property type="term" value="P:putrescine biosynthetic process"/>
    <property type="evidence" value="ECO:0007669"/>
    <property type="project" value="InterPro"/>
</dbReference>
<dbReference type="AlphaFoldDB" id="A0A5N5WU68"/>